<feature type="domain" description="Cupin type-2" evidence="2">
    <location>
        <begin position="72"/>
        <end position="124"/>
    </location>
</feature>
<evidence type="ECO:0000259" key="2">
    <source>
        <dbReference type="Pfam" id="PF07883"/>
    </source>
</evidence>
<dbReference type="CDD" id="cd02208">
    <property type="entry name" value="cupin_RmlC-like"/>
    <property type="match status" value="1"/>
</dbReference>
<dbReference type="AlphaFoldDB" id="A0A6B0YSF3"/>
<dbReference type="InterPro" id="IPR011051">
    <property type="entry name" value="RmlC_Cupin_sf"/>
</dbReference>
<dbReference type="CDD" id="cd02209">
    <property type="entry name" value="cupin_XRE_C"/>
    <property type="match status" value="1"/>
</dbReference>
<dbReference type="Gene3D" id="2.60.120.10">
    <property type="entry name" value="Jelly Rolls"/>
    <property type="match status" value="2"/>
</dbReference>
<protein>
    <submittedName>
        <fullName evidence="3">Cupin domain-containing protein</fullName>
    </submittedName>
</protein>
<evidence type="ECO:0000256" key="1">
    <source>
        <dbReference type="ARBA" id="ARBA00022723"/>
    </source>
</evidence>
<dbReference type="Pfam" id="PF07883">
    <property type="entry name" value="Cupin_2"/>
    <property type="match status" value="2"/>
</dbReference>
<sequence length="295" mass="32651">MSYSASPRPTFDGPAHIPYESVTRHLWGDEESGEVADWIYVSSGKIHQLVFGLAPGGAFRHSDSYRTIFAADEVLYVLSGVMVLNNPETGEVHRVQPGEAAFFRRDTWHHAFNFSPEPLRVIEFFAPPPSQGTSGSYAQSKPNLTSPKYAQDQWMGRWPKAQSQAAESFTIRPVGDGDLLWRLEGAEQQLLVGILAATEHLTVGKMQLLAGQRSDVEVHGGDESLYLLEGTLNVRVPENDGPRWYELKPGDGFFVPEGAPHQYYNMSDAPASFLCGIAPRYSPDVPEVFSNGREP</sequence>
<gene>
    <name evidence="3" type="ORF">F4Y42_07080</name>
</gene>
<dbReference type="GO" id="GO:0046872">
    <property type="term" value="F:metal ion binding"/>
    <property type="evidence" value="ECO:0007669"/>
    <property type="project" value="UniProtKB-KW"/>
</dbReference>
<feature type="domain" description="Cupin type-2" evidence="2">
    <location>
        <begin position="206"/>
        <end position="275"/>
    </location>
</feature>
<reference evidence="3" key="1">
    <citation type="submission" date="2019-09" db="EMBL/GenBank/DDBJ databases">
        <title>Characterisation of the sponge microbiome using genome-centric metagenomics.</title>
        <authorList>
            <person name="Engelberts J.P."/>
            <person name="Robbins S.J."/>
            <person name="De Goeij J.M."/>
            <person name="Aranda M."/>
            <person name="Bell S.C."/>
            <person name="Webster N.S."/>
        </authorList>
    </citation>
    <scope>NUCLEOTIDE SEQUENCE</scope>
    <source>
        <strain evidence="3">SB0664_bin_27</strain>
    </source>
</reference>
<proteinExistence type="predicted"/>
<dbReference type="PANTHER" id="PTHR35848">
    <property type="entry name" value="OXALATE-BINDING PROTEIN"/>
    <property type="match status" value="1"/>
</dbReference>
<dbReference type="InterPro" id="IPR014710">
    <property type="entry name" value="RmlC-like_jellyroll"/>
</dbReference>
<accession>A0A6B0YSF3</accession>
<dbReference type="PANTHER" id="PTHR35848:SF6">
    <property type="entry name" value="CUPIN TYPE-2 DOMAIN-CONTAINING PROTEIN"/>
    <property type="match status" value="1"/>
</dbReference>
<comment type="caution">
    <text evidence="3">The sequence shown here is derived from an EMBL/GenBank/DDBJ whole genome shotgun (WGS) entry which is preliminary data.</text>
</comment>
<dbReference type="EMBL" id="VXRG01000062">
    <property type="protein sequence ID" value="MXY93201.1"/>
    <property type="molecule type" value="Genomic_DNA"/>
</dbReference>
<dbReference type="SUPFAM" id="SSF51182">
    <property type="entry name" value="RmlC-like cupins"/>
    <property type="match status" value="2"/>
</dbReference>
<evidence type="ECO:0000313" key="3">
    <source>
        <dbReference type="EMBL" id="MXY93201.1"/>
    </source>
</evidence>
<keyword evidence="1" id="KW-0479">Metal-binding</keyword>
<dbReference type="InterPro" id="IPR013096">
    <property type="entry name" value="Cupin_2"/>
</dbReference>
<dbReference type="InterPro" id="IPR051610">
    <property type="entry name" value="GPI/OXD"/>
</dbReference>
<name>A0A6B0YSF3_9CHLR</name>
<organism evidence="3">
    <name type="scientific">Caldilineaceae bacterium SB0664_bin_27</name>
    <dbReference type="NCBI Taxonomy" id="2605260"/>
    <lineage>
        <taxon>Bacteria</taxon>
        <taxon>Bacillati</taxon>
        <taxon>Chloroflexota</taxon>
        <taxon>Caldilineae</taxon>
        <taxon>Caldilineales</taxon>
        <taxon>Caldilineaceae</taxon>
    </lineage>
</organism>